<organism evidence="6 7">
    <name type="scientific">Herbiconiux daphne</name>
    <dbReference type="NCBI Taxonomy" id="2970914"/>
    <lineage>
        <taxon>Bacteria</taxon>
        <taxon>Bacillati</taxon>
        <taxon>Actinomycetota</taxon>
        <taxon>Actinomycetes</taxon>
        <taxon>Micrococcales</taxon>
        <taxon>Microbacteriaceae</taxon>
        <taxon>Herbiconiux</taxon>
    </lineage>
</organism>
<sequence length="330" mass="33913">MAERRATLKDVAAASGVSPSTASFVLNRAPGQTIPLVTQERVREAAERLGYVPHPLARGLREGSSRVVLLTTAGIPDGRTSSSFVAGMDAELAAADHSLVVSRAPRDGAAVARLIEAVSPRSVIDLAELIDREDRVGGAVGGAGAGRADAGRADAAPGTDPAHGLASHSLTQLRHLADRGHTNVALAFPAESSLSTFSGARQRHLLAAAGQLGLTVESVLQIGAGREGAVEALSAGWDGRDSPPTAVAAFDDRTALQVLAGFATLGVRVPDDVAVIGFDESDYGALWTPALTTVAIDARSYGARTARIALGLEVQDWAASPSVVVQRETT</sequence>
<reference evidence="6" key="1">
    <citation type="submission" date="2022-08" db="EMBL/GenBank/DDBJ databases">
        <authorList>
            <person name="Deng Y."/>
            <person name="Han X.-F."/>
            <person name="Zhang Y.-Q."/>
        </authorList>
    </citation>
    <scope>NUCLEOTIDE SEQUENCE</scope>
    <source>
        <strain evidence="6">CPCC 203386</strain>
    </source>
</reference>
<dbReference type="Gene3D" id="1.10.260.40">
    <property type="entry name" value="lambda repressor-like DNA-binding domains"/>
    <property type="match status" value="1"/>
</dbReference>
<dbReference type="InterPro" id="IPR000843">
    <property type="entry name" value="HTH_LacI"/>
</dbReference>
<dbReference type="PANTHER" id="PTHR30146:SF109">
    <property type="entry name" value="HTH-TYPE TRANSCRIPTIONAL REGULATOR GALS"/>
    <property type="match status" value="1"/>
</dbReference>
<dbReference type="CDD" id="cd01392">
    <property type="entry name" value="HTH_LacI"/>
    <property type="match status" value="1"/>
</dbReference>
<dbReference type="PROSITE" id="PS00356">
    <property type="entry name" value="HTH_LACI_1"/>
    <property type="match status" value="1"/>
</dbReference>
<evidence type="ECO:0000259" key="5">
    <source>
        <dbReference type="PROSITE" id="PS50932"/>
    </source>
</evidence>
<dbReference type="Gene3D" id="3.40.50.2300">
    <property type="match status" value="2"/>
</dbReference>
<dbReference type="EMBL" id="JANLCJ010000004">
    <property type="protein sequence ID" value="MCS5734407.1"/>
    <property type="molecule type" value="Genomic_DNA"/>
</dbReference>
<feature type="region of interest" description="Disordered" evidence="4">
    <location>
        <begin position="141"/>
        <end position="164"/>
    </location>
</feature>
<protein>
    <submittedName>
        <fullName evidence="6">LacI family transcriptional regulator</fullName>
    </submittedName>
</protein>
<dbReference type="Pfam" id="PF00356">
    <property type="entry name" value="LacI"/>
    <property type="match status" value="1"/>
</dbReference>
<evidence type="ECO:0000256" key="1">
    <source>
        <dbReference type="ARBA" id="ARBA00023015"/>
    </source>
</evidence>
<gene>
    <name evidence="6" type="ORF">N1032_11730</name>
</gene>
<keyword evidence="3" id="KW-0804">Transcription</keyword>
<dbReference type="InterPro" id="IPR010982">
    <property type="entry name" value="Lambda_DNA-bd_dom_sf"/>
</dbReference>
<dbReference type="Pfam" id="PF13377">
    <property type="entry name" value="Peripla_BP_3"/>
    <property type="match status" value="1"/>
</dbReference>
<evidence type="ECO:0000313" key="7">
    <source>
        <dbReference type="Proteomes" id="UP001165586"/>
    </source>
</evidence>
<keyword evidence="1" id="KW-0805">Transcription regulation</keyword>
<comment type="caution">
    <text evidence="6">The sequence shown here is derived from an EMBL/GenBank/DDBJ whole genome shotgun (WGS) entry which is preliminary data.</text>
</comment>
<dbReference type="InterPro" id="IPR046335">
    <property type="entry name" value="LacI/GalR-like_sensor"/>
</dbReference>
<dbReference type="PANTHER" id="PTHR30146">
    <property type="entry name" value="LACI-RELATED TRANSCRIPTIONAL REPRESSOR"/>
    <property type="match status" value="1"/>
</dbReference>
<keyword evidence="2" id="KW-0238">DNA-binding</keyword>
<evidence type="ECO:0000256" key="2">
    <source>
        <dbReference type="ARBA" id="ARBA00023125"/>
    </source>
</evidence>
<dbReference type="InterPro" id="IPR028082">
    <property type="entry name" value="Peripla_BP_I"/>
</dbReference>
<name>A0ABT2H3A8_9MICO</name>
<evidence type="ECO:0000313" key="6">
    <source>
        <dbReference type="EMBL" id="MCS5734407.1"/>
    </source>
</evidence>
<feature type="domain" description="HTH lacI-type" evidence="5">
    <location>
        <begin position="6"/>
        <end position="62"/>
    </location>
</feature>
<dbReference type="SMART" id="SM00354">
    <property type="entry name" value="HTH_LACI"/>
    <property type="match status" value="1"/>
</dbReference>
<evidence type="ECO:0000256" key="3">
    <source>
        <dbReference type="ARBA" id="ARBA00023163"/>
    </source>
</evidence>
<accession>A0ABT2H3A8</accession>
<keyword evidence="7" id="KW-1185">Reference proteome</keyword>
<dbReference type="CDD" id="cd06267">
    <property type="entry name" value="PBP1_LacI_sugar_binding-like"/>
    <property type="match status" value="1"/>
</dbReference>
<dbReference type="SUPFAM" id="SSF53822">
    <property type="entry name" value="Periplasmic binding protein-like I"/>
    <property type="match status" value="1"/>
</dbReference>
<evidence type="ECO:0000256" key="4">
    <source>
        <dbReference type="SAM" id="MobiDB-lite"/>
    </source>
</evidence>
<dbReference type="Proteomes" id="UP001165586">
    <property type="component" value="Unassembled WGS sequence"/>
</dbReference>
<dbReference type="RefSeq" id="WP_259539274.1">
    <property type="nucleotide sequence ID" value="NZ_JANLCJ010000004.1"/>
</dbReference>
<dbReference type="SUPFAM" id="SSF47413">
    <property type="entry name" value="lambda repressor-like DNA-binding domains"/>
    <property type="match status" value="1"/>
</dbReference>
<proteinExistence type="predicted"/>
<dbReference type="PROSITE" id="PS50932">
    <property type="entry name" value="HTH_LACI_2"/>
    <property type="match status" value="1"/>
</dbReference>